<dbReference type="AlphaFoldDB" id="A0A0S7WTH5"/>
<protein>
    <submittedName>
        <fullName evidence="1">Uncharacterized protein</fullName>
    </submittedName>
</protein>
<sequence length="295" mass="32733">AASQQTIYIVMTLTETTLLVYEYATDPDHIGDLRDEQHITWVCDSLNAEDLLAVIASYEGWVQQIGKILHVTETAGEKLGYTTRTIAFAEDIVNAGLPLFVALLGEALGIFGDDIGYYCYGTHSDGRVITPIYLMDIELHRDFELRLTLTWGQDPSDLDSHLWTPEIEGSTYHVYYASQGSQESAPYAELDVDDVTSYGPENITIYQFFPGTYYYSVFHFSGAGTIATSSANVTVLGPEGELHSLDVPPDSAEANWWWNVLTVNGETGDITIVDEISPNPPMPYLAGPQDWNRPK</sequence>
<dbReference type="EMBL" id="LIZS01000037">
    <property type="protein sequence ID" value="KPJ52892.1"/>
    <property type="molecule type" value="Genomic_DNA"/>
</dbReference>
<reference evidence="1 2" key="1">
    <citation type="journal article" date="2015" name="Microbiome">
        <title>Genomic resolution of linkages in carbon, nitrogen, and sulfur cycling among widespread estuary sediment bacteria.</title>
        <authorList>
            <person name="Baker B.J."/>
            <person name="Lazar C.S."/>
            <person name="Teske A.P."/>
            <person name="Dick G.J."/>
        </authorList>
    </citation>
    <scope>NUCLEOTIDE SEQUENCE [LARGE SCALE GENOMIC DNA]</scope>
    <source>
        <strain evidence="1">DG_24</strain>
    </source>
</reference>
<name>A0A0S7WTH5_UNCT6</name>
<gene>
    <name evidence="1" type="ORF">AMJ39_06545</name>
</gene>
<dbReference type="Proteomes" id="UP000052008">
    <property type="component" value="Unassembled WGS sequence"/>
</dbReference>
<feature type="non-terminal residue" evidence="1">
    <location>
        <position position="1"/>
    </location>
</feature>
<evidence type="ECO:0000313" key="2">
    <source>
        <dbReference type="Proteomes" id="UP000052008"/>
    </source>
</evidence>
<comment type="caution">
    <text evidence="1">The sequence shown here is derived from an EMBL/GenBank/DDBJ whole genome shotgun (WGS) entry which is preliminary data.</text>
</comment>
<evidence type="ECO:0000313" key="1">
    <source>
        <dbReference type="EMBL" id="KPJ52892.1"/>
    </source>
</evidence>
<dbReference type="PATRIC" id="fig|1703770.3.peg.1323"/>
<dbReference type="Gene3D" id="2.60.120.380">
    <property type="match status" value="1"/>
</dbReference>
<proteinExistence type="predicted"/>
<accession>A0A0S7WTH5</accession>
<organism evidence="1 2">
    <name type="scientific">candidate division TA06 bacterium DG_24</name>
    <dbReference type="NCBI Taxonomy" id="1703770"/>
    <lineage>
        <taxon>Bacteria</taxon>
        <taxon>Bacteria division TA06</taxon>
    </lineage>
</organism>